<organism evidence="2 3">
    <name type="scientific">Methanosarcina horonobensis HB-1 = JCM 15518</name>
    <dbReference type="NCBI Taxonomy" id="1434110"/>
    <lineage>
        <taxon>Archaea</taxon>
        <taxon>Methanobacteriati</taxon>
        <taxon>Methanobacteriota</taxon>
        <taxon>Stenosarchaea group</taxon>
        <taxon>Methanomicrobia</taxon>
        <taxon>Methanosarcinales</taxon>
        <taxon>Methanosarcinaceae</taxon>
        <taxon>Methanosarcina</taxon>
    </lineage>
</organism>
<dbReference type="AlphaFoldDB" id="A0A0E3SGN7"/>
<gene>
    <name evidence="2" type="ORF">MSHOH_2250</name>
</gene>
<keyword evidence="1" id="KW-0472">Membrane</keyword>
<dbReference type="RefSeq" id="WP_158024142.1">
    <property type="nucleotide sequence ID" value="NZ_CP009516.1"/>
</dbReference>
<dbReference type="InterPro" id="IPR036397">
    <property type="entry name" value="RNaseH_sf"/>
</dbReference>
<dbReference type="InterPro" id="IPR012337">
    <property type="entry name" value="RNaseH-like_sf"/>
</dbReference>
<feature type="transmembrane region" description="Helical" evidence="1">
    <location>
        <begin position="205"/>
        <end position="233"/>
    </location>
</feature>
<dbReference type="EMBL" id="CP009516">
    <property type="protein sequence ID" value="AKB78733.1"/>
    <property type="molecule type" value="Genomic_DNA"/>
</dbReference>
<protein>
    <submittedName>
        <fullName evidence="2">Uncharacterized protein</fullName>
    </submittedName>
</protein>
<dbReference type="Proteomes" id="UP000033101">
    <property type="component" value="Chromosome"/>
</dbReference>
<keyword evidence="1" id="KW-0812">Transmembrane</keyword>
<evidence type="ECO:0000256" key="1">
    <source>
        <dbReference type="SAM" id="Phobius"/>
    </source>
</evidence>
<name>A0A0E3SGN7_9EURY</name>
<reference evidence="2 3" key="1">
    <citation type="submission" date="2014-07" db="EMBL/GenBank/DDBJ databases">
        <title>Methanogenic archaea and the global carbon cycle.</title>
        <authorList>
            <person name="Henriksen J.R."/>
            <person name="Luke J."/>
            <person name="Reinhart S."/>
            <person name="Benedict M.N."/>
            <person name="Youngblut N.D."/>
            <person name="Metcalf M.E."/>
            <person name="Whitaker R.J."/>
            <person name="Metcalf W.W."/>
        </authorList>
    </citation>
    <scope>NUCLEOTIDE SEQUENCE [LARGE SCALE GENOMIC DNA]</scope>
    <source>
        <strain evidence="2 3">HB-1</strain>
    </source>
</reference>
<dbReference type="HOGENOM" id="CLU_1182884_0_0_2"/>
<dbReference type="SUPFAM" id="SSF53098">
    <property type="entry name" value="Ribonuclease H-like"/>
    <property type="match status" value="1"/>
</dbReference>
<dbReference type="GeneID" id="24831506"/>
<dbReference type="KEGG" id="mhor:MSHOH_2250"/>
<sequence>MNSNLETLKRIKNKICVLHYSSSDMKKHPVKISAITLSEYGNDEAITYSRASKTEEEILSAFFKYVEDNPDKIYVGWNLKNISYGTQVLERRYKELLGKEPPIIKNVFDLDGIIEERYGKKYIGHEPQGKLYNLLSLNNVSCIYFLQGKTEAELYEKNDFREIEMSNSCKVLGIKKILELIFDNKLKTNASLLWKINYKIDNSQFLKFVGFFFAVAGFFISFFGLILTLYAMYK</sequence>
<keyword evidence="3" id="KW-1185">Reference proteome</keyword>
<proteinExistence type="predicted"/>
<dbReference type="PATRIC" id="fig|1434110.4.peg.2870"/>
<accession>A0A0E3SGN7</accession>
<keyword evidence="1" id="KW-1133">Transmembrane helix</keyword>
<evidence type="ECO:0000313" key="2">
    <source>
        <dbReference type="EMBL" id="AKB78733.1"/>
    </source>
</evidence>
<dbReference type="GO" id="GO:0003676">
    <property type="term" value="F:nucleic acid binding"/>
    <property type="evidence" value="ECO:0007669"/>
    <property type="project" value="InterPro"/>
</dbReference>
<dbReference type="Gene3D" id="3.30.420.10">
    <property type="entry name" value="Ribonuclease H-like superfamily/Ribonuclease H"/>
    <property type="match status" value="1"/>
</dbReference>
<evidence type="ECO:0000313" key="3">
    <source>
        <dbReference type="Proteomes" id="UP000033101"/>
    </source>
</evidence>